<dbReference type="InterPro" id="IPR036890">
    <property type="entry name" value="HATPase_C_sf"/>
</dbReference>
<organism evidence="7 8">
    <name type="scientific">Cellulomonas soli</name>
    <dbReference type="NCBI Taxonomy" id="931535"/>
    <lineage>
        <taxon>Bacteria</taxon>
        <taxon>Bacillati</taxon>
        <taxon>Actinomycetota</taxon>
        <taxon>Actinomycetes</taxon>
        <taxon>Micrococcales</taxon>
        <taxon>Cellulomonadaceae</taxon>
        <taxon>Cellulomonas</taxon>
    </lineage>
</organism>
<dbReference type="GO" id="GO:0016301">
    <property type="term" value="F:kinase activity"/>
    <property type="evidence" value="ECO:0007669"/>
    <property type="project" value="UniProtKB-KW"/>
</dbReference>
<dbReference type="GO" id="GO:0000160">
    <property type="term" value="P:phosphorelay signal transduction system"/>
    <property type="evidence" value="ECO:0007669"/>
    <property type="project" value="UniProtKB-KW"/>
</dbReference>
<keyword evidence="5" id="KW-0812">Transmembrane</keyword>
<keyword evidence="2" id="KW-0418">Kinase</keyword>
<dbReference type="Gene3D" id="3.30.565.10">
    <property type="entry name" value="Histidine kinase-like ATPase, C-terminal domain"/>
    <property type="match status" value="1"/>
</dbReference>
<protein>
    <recommendedName>
        <fullName evidence="6">Histidine kinase/HSP90-like ATPase domain-containing protein</fullName>
    </recommendedName>
</protein>
<keyword evidence="8" id="KW-1185">Reference proteome</keyword>
<dbReference type="SUPFAM" id="SSF55874">
    <property type="entry name" value="ATPase domain of HSP90 chaperone/DNA topoisomerase II/histidine kinase"/>
    <property type="match status" value="1"/>
</dbReference>
<keyword evidence="5" id="KW-1133">Transmembrane helix</keyword>
<dbReference type="EMBL" id="BKAL01000008">
    <property type="protein sequence ID" value="GEP69717.1"/>
    <property type="molecule type" value="Genomic_DNA"/>
</dbReference>
<gene>
    <name evidence="7" type="ORF">CSO01_24320</name>
</gene>
<dbReference type="Pfam" id="PF02518">
    <property type="entry name" value="HATPase_c"/>
    <property type="match status" value="1"/>
</dbReference>
<evidence type="ECO:0000313" key="8">
    <source>
        <dbReference type="Proteomes" id="UP000321798"/>
    </source>
</evidence>
<feature type="transmembrane region" description="Helical" evidence="5">
    <location>
        <begin position="153"/>
        <end position="172"/>
    </location>
</feature>
<dbReference type="CDD" id="cd16917">
    <property type="entry name" value="HATPase_UhpB-NarQ-NarX-like"/>
    <property type="match status" value="1"/>
</dbReference>
<evidence type="ECO:0000256" key="2">
    <source>
        <dbReference type="ARBA" id="ARBA00022777"/>
    </source>
</evidence>
<evidence type="ECO:0000256" key="4">
    <source>
        <dbReference type="SAM" id="MobiDB-lite"/>
    </source>
</evidence>
<keyword evidence="3" id="KW-0902">Two-component regulatory system</keyword>
<dbReference type="PANTHER" id="PTHR24421:SF58">
    <property type="entry name" value="SIGNAL TRANSDUCTION HISTIDINE-PROTEIN KINASE_PHOSPHATASE UHPB"/>
    <property type="match status" value="1"/>
</dbReference>
<evidence type="ECO:0000313" key="7">
    <source>
        <dbReference type="EMBL" id="GEP69717.1"/>
    </source>
</evidence>
<dbReference type="InterPro" id="IPR050482">
    <property type="entry name" value="Sensor_HK_TwoCompSys"/>
</dbReference>
<name>A0A512PES9_9CELL</name>
<evidence type="ECO:0000259" key="6">
    <source>
        <dbReference type="Pfam" id="PF02518"/>
    </source>
</evidence>
<feature type="transmembrane region" description="Helical" evidence="5">
    <location>
        <begin position="49"/>
        <end position="72"/>
    </location>
</feature>
<dbReference type="InterPro" id="IPR003594">
    <property type="entry name" value="HATPase_dom"/>
</dbReference>
<keyword evidence="1" id="KW-0808">Transferase</keyword>
<dbReference type="PANTHER" id="PTHR24421">
    <property type="entry name" value="NITRATE/NITRITE SENSOR PROTEIN NARX-RELATED"/>
    <property type="match status" value="1"/>
</dbReference>
<comment type="caution">
    <text evidence="7">The sequence shown here is derived from an EMBL/GenBank/DDBJ whole genome shotgun (WGS) entry which is preliminary data.</text>
</comment>
<evidence type="ECO:0000256" key="1">
    <source>
        <dbReference type="ARBA" id="ARBA00022679"/>
    </source>
</evidence>
<feature type="transmembrane region" description="Helical" evidence="5">
    <location>
        <begin position="84"/>
        <end position="105"/>
    </location>
</feature>
<accession>A0A512PES9</accession>
<evidence type="ECO:0000256" key="5">
    <source>
        <dbReference type="SAM" id="Phobius"/>
    </source>
</evidence>
<dbReference type="Proteomes" id="UP000321798">
    <property type="component" value="Unassembled WGS sequence"/>
</dbReference>
<feature type="compositionally biased region" description="Basic and acidic residues" evidence="4">
    <location>
        <begin position="25"/>
        <end position="34"/>
    </location>
</feature>
<feature type="region of interest" description="Disordered" evidence="4">
    <location>
        <begin position="1"/>
        <end position="34"/>
    </location>
</feature>
<keyword evidence="5" id="KW-0472">Membrane</keyword>
<dbReference type="RefSeq" id="WP_146953474.1">
    <property type="nucleotide sequence ID" value="NZ_BAABBJ010000001.1"/>
</dbReference>
<sequence length="419" mass="44746">MTSGPSSTRPQSVASRFAAHVPVPDSRRPVGAREAEEWAQDVRRDRTTLLRGAGVISGLYGLGASVQAAYIYATYLSDWADVPVVARLTGNALAVVMLVVALAVLRVHRAPTLTAVGVRCLVASVAAALIRVASQTVTGVYEHWDAATLEAELLSGFSAALIACAVGVRAMVLVREVRVGARAAASQAVDVQHALHALQQEEVRVRRAVAEGLHSSLQQRLVVIVAGLDAFLRETPGRPITASELTSLQELRDDIDVVREQDVREMSRLLYPDQLEIGMTPAVRQLLRRVPTSIAVRLVVGPAMRELDDPTSEWLSEPERLLAVRVVEEGLSNALRHGNPTSLEVGLERDGDMVVVRVEDDGAGFDPMLVHASGTARLGERLALVGGRLDLTARAGGGARLEARFPVAALRAGRGPSQG</sequence>
<proteinExistence type="predicted"/>
<dbReference type="AlphaFoldDB" id="A0A512PES9"/>
<feature type="compositionally biased region" description="Polar residues" evidence="4">
    <location>
        <begin position="1"/>
        <end position="14"/>
    </location>
</feature>
<dbReference type="OrthoDB" id="3573097at2"/>
<feature type="domain" description="Histidine kinase/HSP90-like ATPase" evidence="6">
    <location>
        <begin position="323"/>
        <end position="406"/>
    </location>
</feature>
<reference evidence="7 8" key="1">
    <citation type="submission" date="2019-07" db="EMBL/GenBank/DDBJ databases">
        <title>Whole genome shotgun sequence of Cellulomonas soli NBRC 109434.</title>
        <authorList>
            <person name="Hosoyama A."/>
            <person name="Uohara A."/>
            <person name="Ohji S."/>
            <person name="Ichikawa N."/>
        </authorList>
    </citation>
    <scope>NUCLEOTIDE SEQUENCE [LARGE SCALE GENOMIC DNA]</scope>
    <source>
        <strain evidence="7 8">NBRC 109434</strain>
    </source>
</reference>
<feature type="transmembrane region" description="Helical" evidence="5">
    <location>
        <begin position="112"/>
        <end position="133"/>
    </location>
</feature>
<evidence type="ECO:0000256" key="3">
    <source>
        <dbReference type="ARBA" id="ARBA00023012"/>
    </source>
</evidence>